<dbReference type="InterPro" id="IPR036390">
    <property type="entry name" value="WH_DNA-bd_sf"/>
</dbReference>
<reference evidence="6 7" key="1">
    <citation type="journal article" date="2018" name="Environ. Microbiol.">
        <title>Genomes of ubiquitous marine and hypersaline Hydrogenovibrio, Thiomicrorhabdus and Thiomicrospira spp. encode a diversity of mechanisms to sustain chemolithoautotrophy in heterogeneous environments.</title>
        <authorList>
            <person name="Scott K.M."/>
            <person name="Williams J."/>
            <person name="Porter C.M.B."/>
            <person name="Russel S."/>
            <person name="Harmer T.L."/>
            <person name="Paul J.H."/>
            <person name="Antonen K.M."/>
            <person name="Bridges M.K."/>
            <person name="Camper G.J."/>
            <person name="Campla C.K."/>
            <person name="Casella L.G."/>
            <person name="Chase E."/>
            <person name="Conrad J.W."/>
            <person name="Cruz M.C."/>
            <person name="Dunlap D.S."/>
            <person name="Duran L."/>
            <person name="Fahsbender E.M."/>
            <person name="Goldsmith D.B."/>
            <person name="Keeley R.F."/>
            <person name="Kondoff M.R."/>
            <person name="Kussy B.I."/>
            <person name="Lane M.K."/>
            <person name="Lawler S."/>
            <person name="Leigh B.A."/>
            <person name="Lewis C."/>
            <person name="Lostal L.M."/>
            <person name="Marking D."/>
            <person name="Mancera P.A."/>
            <person name="McClenthan E.C."/>
            <person name="McIntyre E.A."/>
            <person name="Mine J.A."/>
            <person name="Modi S."/>
            <person name="Moore B.D."/>
            <person name="Morgan W.A."/>
            <person name="Nelson K.M."/>
            <person name="Nguyen K.N."/>
            <person name="Ogburn N."/>
            <person name="Parrino D.G."/>
            <person name="Pedapudi A.D."/>
            <person name="Pelham R.P."/>
            <person name="Preece A.M."/>
            <person name="Rampersad E.A."/>
            <person name="Richardson J.C."/>
            <person name="Rodgers C.M."/>
            <person name="Schaffer B.L."/>
            <person name="Sheridan N.E."/>
            <person name="Solone M.R."/>
            <person name="Staley Z.R."/>
            <person name="Tabuchi M."/>
            <person name="Waide R.J."/>
            <person name="Wanjugi P.W."/>
            <person name="Young S."/>
            <person name="Clum A."/>
            <person name="Daum C."/>
            <person name="Huntemann M."/>
            <person name="Ivanova N."/>
            <person name="Kyrpides N."/>
            <person name="Mikhailova N."/>
            <person name="Palaniappan K."/>
            <person name="Pillay M."/>
            <person name="Reddy T.B.K."/>
            <person name="Shapiro N."/>
            <person name="Stamatis D."/>
            <person name="Varghese N."/>
            <person name="Woyke T."/>
            <person name="Boden R."/>
            <person name="Freyermuth S.K."/>
            <person name="Kerfeld C.A."/>
        </authorList>
    </citation>
    <scope>NUCLEOTIDE SEQUENCE [LARGE SCALE GENOMIC DNA]</scope>
    <source>
        <strain evidence="6 7">JR-2</strain>
    </source>
</reference>
<protein>
    <submittedName>
        <fullName evidence="6">Cyclic nucleotide-binding domain-containing protein</fullName>
    </submittedName>
</protein>
<dbReference type="InterPro" id="IPR050397">
    <property type="entry name" value="Env_Response_Regulators"/>
</dbReference>
<dbReference type="Proteomes" id="UP000285478">
    <property type="component" value="Chromosome"/>
</dbReference>
<dbReference type="Gene3D" id="1.10.10.10">
    <property type="entry name" value="Winged helix-like DNA-binding domain superfamily/Winged helix DNA-binding domain"/>
    <property type="match status" value="1"/>
</dbReference>
<dbReference type="Gene3D" id="2.60.120.10">
    <property type="entry name" value="Jelly Rolls"/>
    <property type="match status" value="1"/>
</dbReference>
<evidence type="ECO:0000256" key="1">
    <source>
        <dbReference type="ARBA" id="ARBA00023015"/>
    </source>
</evidence>
<dbReference type="RefSeq" id="WP_029938373.1">
    <property type="nucleotide sequence ID" value="NZ_CP035033.1"/>
</dbReference>
<organism evidence="6 7">
    <name type="scientific">Hydrogenovibrio thermophilus</name>
    <dbReference type="NCBI Taxonomy" id="265883"/>
    <lineage>
        <taxon>Bacteria</taxon>
        <taxon>Pseudomonadati</taxon>
        <taxon>Pseudomonadota</taxon>
        <taxon>Gammaproteobacteria</taxon>
        <taxon>Thiotrichales</taxon>
        <taxon>Piscirickettsiaceae</taxon>
        <taxon>Hydrogenovibrio</taxon>
    </lineage>
</organism>
<dbReference type="PANTHER" id="PTHR24567:SF75">
    <property type="entry name" value="FUMARATE AND NITRATE REDUCTION REGULATORY PROTEIN"/>
    <property type="match status" value="1"/>
</dbReference>
<dbReference type="SUPFAM" id="SSF46785">
    <property type="entry name" value="Winged helix' DNA-binding domain"/>
    <property type="match status" value="1"/>
</dbReference>
<dbReference type="FunFam" id="1.10.10.10:FF:000028">
    <property type="entry name" value="Fumarate/nitrate reduction transcriptional regulator Fnr"/>
    <property type="match status" value="1"/>
</dbReference>
<dbReference type="InterPro" id="IPR018490">
    <property type="entry name" value="cNMP-bd_dom_sf"/>
</dbReference>
<dbReference type="AlphaFoldDB" id="A0A410H459"/>
<proteinExistence type="predicted"/>
<sequence length="239" mass="26999">MTEKHSGFNASCSKCAMQGICFANGLYDTDIERLDQLVDRKPSLVKGEYLYQAGENFTSLYAIRAGIVKVYSVNEHEQEVIHGFYLPGDIVGMEALACCRHEFYAVAMDTTTVCALPYEQLTKLGTEVPNLNAQIFSLMSHEIVTGRLHSTILTQKTAEQRLADFILMMSERLRARGYEHTQFRLNVLHRDVASYLNLTPETVSRILGKFQKQGWMSWKRKEVVIQDMEALQAMASSAG</sequence>
<dbReference type="GO" id="GO:0005829">
    <property type="term" value="C:cytosol"/>
    <property type="evidence" value="ECO:0007669"/>
    <property type="project" value="TreeGrafter"/>
</dbReference>
<dbReference type="InterPro" id="IPR014710">
    <property type="entry name" value="RmlC-like_jellyroll"/>
</dbReference>
<dbReference type="PANTHER" id="PTHR24567">
    <property type="entry name" value="CRP FAMILY TRANSCRIPTIONAL REGULATORY PROTEIN"/>
    <property type="match status" value="1"/>
</dbReference>
<dbReference type="CDD" id="cd00092">
    <property type="entry name" value="HTH_CRP"/>
    <property type="match status" value="1"/>
</dbReference>
<dbReference type="InterPro" id="IPR000595">
    <property type="entry name" value="cNMP-bd_dom"/>
</dbReference>
<keyword evidence="3" id="KW-0804">Transcription</keyword>
<dbReference type="InterPro" id="IPR012318">
    <property type="entry name" value="HTH_CRP"/>
</dbReference>
<dbReference type="EMBL" id="CP035033">
    <property type="protein sequence ID" value="QAB15610.1"/>
    <property type="molecule type" value="Genomic_DNA"/>
</dbReference>
<dbReference type="SMART" id="SM00100">
    <property type="entry name" value="cNMP"/>
    <property type="match status" value="1"/>
</dbReference>
<dbReference type="InterPro" id="IPR036388">
    <property type="entry name" value="WH-like_DNA-bd_sf"/>
</dbReference>
<dbReference type="GO" id="GO:0003677">
    <property type="term" value="F:DNA binding"/>
    <property type="evidence" value="ECO:0007669"/>
    <property type="project" value="UniProtKB-KW"/>
</dbReference>
<dbReference type="PROSITE" id="PS50042">
    <property type="entry name" value="CNMP_BINDING_3"/>
    <property type="match status" value="1"/>
</dbReference>
<evidence type="ECO:0000256" key="3">
    <source>
        <dbReference type="ARBA" id="ARBA00023163"/>
    </source>
</evidence>
<dbReference type="Pfam" id="PF00027">
    <property type="entry name" value="cNMP_binding"/>
    <property type="match status" value="1"/>
</dbReference>
<feature type="domain" description="HTH crp-type" evidence="5">
    <location>
        <begin position="156"/>
        <end position="229"/>
    </location>
</feature>
<keyword evidence="2" id="KW-0238">DNA-binding</keyword>
<accession>A0A410H459</accession>
<evidence type="ECO:0000313" key="6">
    <source>
        <dbReference type="EMBL" id="QAB15610.1"/>
    </source>
</evidence>
<name>A0A410H459_9GAMM</name>
<dbReference type="KEGG" id="htr:EPV75_07975"/>
<dbReference type="CDD" id="cd00038">
    <property type="entry name" value="CAP_ED"/>
    <property type="match status" value="1"/>
</dbReference>
<dbReference type="SUPFAM" id="SSF51206">
    <property type="entry name" value="cAMP-binding domain-like"/>
    <property type="match status" value="1"/>
</dbReference>
<evidence type="ECO:0000259" key="5">
    <source>
        <dbReference type="PROSITE" id="PS51063"/>
    </source>
</evidence>
<dbReference type="GO" id="GO:0003700">
    <property type="term" value="F:DNA-binding transcription factor activity"/>
    <property type="evidence" value="ECO:0007669"/>
    <property type="project" value="TreeGrafter"/>
</dbReference>
<dbReference type="PRINTS" id="PR00034">
    <property type="entry name" value="HTHCRP"/>
</dbReference>
<dbReference type="SMART" id="SM00419">
    <property type="entry name" value="HTH_CRP"/>
    <property type="match status" value="1"/>
</dbReference>
<gene>
    <name evidence="6" type="ORF">EPV75_07975</name>
</gene>
<keyword evidence="1" id="KW-0805">Transcription regulation</keyword>
<feature type="domain" description="Cyclic nucleotide-binding" evidence="4">
    <location>
        <begin position="22"/>
        <end position="96"/>
    </location>
</feature>
<evidence type="ECO:0000259" key="4">
    <source>
        <dbReference type="PROSITE" id="PS50042"/>
    </source>
</evidence>
<keyword evidence="7" id="KW-1185">Reference proteome</keyword>
<dbReference type="Pfam" id="PF13545">
    <property type="entry name" value="HTH_Crp_2"/>
    <property type="match status" value="1"/>
</dbReference>
<evidence type="ECO:0000313" key="7">
    <source>
        <dbReference type="Proteomes" id="UP000285478"/>
    </source>
</evidence>
<dbReference type="PROSITE" id="PS51063">
    <property type="entry name" value="HTH_CRP_2"/>
    <property type="match status" value="1"/>
</dbReference>
<evidence type="ECO:0000256" key="2">
    <source>
        <dbReference type="ARBA" id="ARBA00023125"/>
    </source>
</evidence>